<dbReference type="AlphaFoldDB" id="A0A1E4TKW2"/>
<proteinExistence type="predicted"/>
<evidence type="ECO:0000313" key="3">
    <source>
        <dbReference type="Proteomes" id="UP000095023"/>
    </source>
</evidence>
<evidence type="ECO:0000313" key="2">
    <source>
        <dbReference type="EMBL" id="ODV92379.1"/>
    </source>
</evidence>
<sequence>MSSDSSDQGPIKVSRPKKKTNPNISTSYKVNKKSRNENRGKFATNGAKTDMPLDDVNKIPLDSTSPDATNNINDAHLFLSDINDSDSSDNWELAQLSRIDKDLVKHLTYQHQSQNQLQPKGSKGWLDSLRDIINVSKDTHDRRLRVVESESKIIDKLIDQDRVLQMQINELIKATLTKFSSSKKMTNTSAE</sequence>
<dbReference type="Proteomes" id="UP000095023">
    <property type="component" value="Unassembled WGS sequence"/>
</dbReference>
<gene>
    <name evidence="2" type="ORF">CANCADRAFT_85932</name>
</gene>
<organism evidence="2 3">
    <name type="scientific">Tortispora caseinolytica NRRL Y-17796</name>
    <dbReference type="NCBI Taxonomy" id="767744"/>
    <lineage>
        <taxon>Eukaryota</taxon>
        <taxon>Fungi</taxon>
        <taxon>Dikarya</taxon>
        <taxon>Ascomycota</taxon>
        <taxon>Saccharomycotina</taxon>
        <taxon>Trigonopsidomycetes</taxon>
        <taxon>Trigonopsidales</taxon>
        <taxon>Trigonopsidaceae</taxon>
        <taxon>Tortispora</taxon>
    </lineage>
</organism>
<dbReference type="EMBL" id="KV453841">
    <property type="protein sequence ID" value="ODV92379.1"/>
    <property type="molecule type" value="Genomic_DNA"/>
</dbReference>
<name>A0A1E4TKW2_9ASCO</name>
<reference evidence="3" key="1">
    <citation type="submission" date="2016-02" db="EMBL/GenBank/DDBJ databases">
        <title>Comparative genomics of biotechnologically important yeasts.</title>
        <authorList>
            <consortium name="DOE Joint Genome Institute"/>
            <person name="Riley R."/>
            <person name="Haridas S."/>
            <person name="Wolfe K.H."/>
            <person name="Lopes M.R."/>
            <person name="Hittinger C.T."/>
            <person name="Goker M."/>
            <person name="Salamov A."/>
            <person name="Wisecaver J."/>
            <person name="Long T.M."/>
            <person name="Aerts A.L."/>
            <person name="Barry K."/>
            <person name="Choi C."/>
            <person name="Clum A."/>
            <person name="Coughlan A.Y."/>
            <person name="Deshpande S."/>
            <person name="Douglass A.P."/>
            <person name="Hanson S.J."/>
            <person name="Klenk H.-P."/>
            <person name="Labutti K."/>
            <person name="Lapidus A."/>
            <person name="Lindquist E."/>
            <person name="Lipzen A."/>
            <person name="Meier-Kolthoff J.P."/>
            <person name="Ohm R.A."/>
            <person name="Otillar R.P."/>
            <person name="Pangilinan J."/>
            <person name="Peng Y."/>
            <person name="Rokas A."/>
            <person name="Rosa C.A."/>
            <person name="Scheuner C."/>
            <person name="Sibirny A.A."/>
            <person name="Slot J.C."/>
            <person name="Stielow J.B."/>
            <person name="Sun H."/>
            <person name="Kurtzman C.P."/>
            <person name="Blackwell M."/>
            <person name="Jeffries T.W."/>
            <person name="Grigoriev I.V."/>
        </authorList>
    </citation>
    <scope>NUCLEOTIDE SEQUENCE [LARGE SCALE GENOMIC DNA]</scope>
    <source>
        <strain evidence="3">NRRL Y-17796</strain>
    </source>
</reference>
<feature type="region of interest" description="Disordered" evidence="1">
    <location>
        <begin position="1"/>
        <end position="54"/>
    </location>
</feature>
<accession>A0A1E4TKW2</accession>
<evidence type="ECO:0000256" key="1">
    <source>
        <dbReference type="SAM" id="MobiDB-lite"/>
    </source>
</evidence>
<keyword evidence="3" id="KW-1185">Reference proteome</keyword>
<protein>
    <submittedName>
        <fullName evidence="2">Uncharacterized protein</fullName>
    </submittedName>
</protein>